<dbReference type="Proteomes" id="UP000015106">
    <property type="component" value="Chromosome 4"/>
</dbReference>
<dbReference type="EnsemblPlants" id="TuG1812G0400000065.01.T01">
    <property type="protein sequence ID" value="TuG1812G0400000065.01.T01"/>
    <property type="gene ID" value="TuG1812G0400000065.01"/>
</dbReference>
<sequence length="103" mass="11887">MTGFHTVDASQLHEKELKAYRMDEQEEMNTLLNHYLDFCRDSLMMQAETLVTEKNSTANGIIKLIEQNHITNLVMGTSLFSPDIQTKYTFVMRFSLINTHTAV</sequence>
<dbReference type="AlphaFoldDB" id="A0A8R7U435"/>
<dbReference type="PANTHER" id="PTHR45647">
    <property type="entry name" value="OS02G0152300 PROTEIN"/>
    <property type="match status" value="1"/>
</dbReference>
<evidence type="ECO:0000256" key="1">
    <source>
        <dbReference type="ARBA" id="ARBA00000900"/>
    </source>
</evidence>
<accession>A0A8R7U435</accession>
<reference evidence="4" key="3">
    <citation type="submission" date="2022-06" db="UniProtKB">
        <authorList>
            <consortium name="EnsemblPlants"/>
        </authorList>
    </citation>
    <scope>IDENTIFICATION</scope>
</reference>
<name>A0A8R7U435_TRIUA</name>
<dbReference type="EC" id="2.3.2.27" evidence="2"/>
<dbReference type="PANTHER" id="PTHR45647:SF46">
    <property type="entry name" value="OS09G0569800 PROTEIN"/>
    <property type="match status" value="1"/>
</dbReference>
<keyword evidence="3" id="KW-0833">Ubl conjugation pathway</keyword>
<dbReference type="Gramene" id="TuG1812G0400000251.01.T01">
    <property type="protein sequence ID" value="TuG1812G0400000251.01.T01"/>
    <property type="gene ID" value="TuG1812G0400000251.01"/>
</dbReference>
<evidence type="ECO:0000256" key="2">
    <source>
        <dbReference type="ARBA" id="ARBA00012483"/>
    </source>
</evidence>
<evidence type="ECO:0000313" key="4">
    <source>
        <dbReference type="EnsemblPlants" id="TuG1812G0400000251.01.T01"/>
    </source>
</evidence>
<reference evidence="4" key="2">
    <citation type="submission" date="2018-03" db="EMBL/GenBank/DDBJ databases">
        <title>The Triticum urartu genome reveals the dynamic nature of wheat genome evolution.</title>
        <authorList>
            <person name="Ling H."/>
            <person name="Ma B."/>
            <person name="Shi X."/>
            <person name="Liu H."/>
            <person name="Dong L."/>
            <person name="Sun H."/>
            <person name="Cao Y."/>
            <person name="Gao Q."/>
            <person name="Zheng S."/>
            <person name="Li Y."/>
            <person name="Yu Y."/>
            <person name="Du H."/>
            <person name="Qi M."/>
            <person name="Li Y."/>
            <person name="Yu H."/>
            <person name="Cui Y."/>
            <person name="Wang N."/>
            <person name="Chen C."/>
            <person name="Wu H."/>
            <person name="Zhao Y."/>
            <person name="Zhang J."/>
            <person name="Li Y."/>
            <person name="Zhou W."/>
            <person name="Zhang B."/>
            <person name="Hu W."/>
            <person name="Eijk M."/>
            <person name="Tang J."/>
            <person name="Witsenboer H."/>
            <person name="Zhao S."/>
            <person name="Li Z."/>
            <person name="Zhang A."/>
            <person name="Wang D."/>
            <person name="Liang C."/>
        </authorList>
    </citation>
    <scope>NUCLEOTIDE SEQUENCE [LARGE SCALE GENOMIC DNA]</scope>
    <source>
        <strain evidence="4">cv. G1812</strain>
    </source>
</reference>
<comment type="catalytic activity">
    <reaction evidence="1">
        <text>S-ubiquitinyl-[E2 ubiquitin-conjugating enzyme]-L-cysteine + [acceptor protein]-L-lysine = [E2 ubiquitin-conjugating enzyme]-L-cysteine + N(6)-ubiquitinyl-[acceptor protein]-L-lysine.</text>
        <dbReference type="EC" id="2.3.2.27"/>
    </reaction>
</comment>
<organism evidence="4 5">
    <name type="scientific">Triticum urartu</name>
    <name type="common">Red wild einkorn</name>
    <name type="synonym">Crithodium urartu</name>
    <dbReference type="NCBI Taxonomy" id="4572"/>
    <lineage>
        <taxon>Eukaryota</taxon>
        <taxon>Viridiplantae</taxon>
        <taxon>Streptophyta</taxon>
        <taxon>Embryophyta</taxon>
        <taxon>Tracheophyta</taxon>
        <taxon>Spermatophyta</taxon>
        <taxon>Magnoliopsida</taxon>
        <taxon>Liliopsida</taxon>
        <taxon>Poales</taxon>
        <taxon>Poaceae</taxon>
        <taxon>BOP clade</taxon>
        <taxon>Pooideae</taxon>
        <taxon>Triticodae</taxon>
        <taxon>Triticeae</taxon>
        <taxon>Triticinae</taxon>
        <taxon>Triticum</taxon>
    </lineage>
</organism>
<dbReference type="GO" id="GO:0061630">
    <property type="term" value="F:ubiquitin protein ligase activity"/>
    <property type="evidence" value="ECO:0007669"/>
    <property type="project" value="UniProtKB-EC"/>
</dbReference>
<keyword evidence="5" id="KW-1185">Reference proteome</keyword>
<evidence type="ECO:0000313" key="5">
    <source>
        <dbReference type="Proteomes" id="UP000015106"/>
    </source>
</evidence>
<proteinExistence type="predicted"/>
<protein>
    <recommendedName>
        <fullName evidence="2">RING-type E3 ubiquitin transferase</fullName>
        <ecNumber evidence="2">2.3.2.27</ecNumber>
    </recommendedName>
</protein>
<dbReference type="Gramene" id="TuG1812G0400000065.01.T01">
    <property type="protein sequence ID" value="TuG1812G0400000065.01.T01"/>
    <property type="gene ID" value="TuG1812G0400000065.01"/>
</dbReference>
<dbReference type="InterPro" id="IPR051348">
    <property type="entry name" value="U-box_ubiquitin_ligases"/>
</dbReference>
<dbReference type="EnsemblPlants" id="TuG1812G0400000251.01.T01">
    <property type="protein sequence ID" value="TuG1812G0400000251.01.T01"/>
    <property type="gene ID" value="TuG1812G0400000251.01"/>
</dbReference>
<reference evidence="5" key="1">
    <citation type="journal article" date="2013" name="Nature">
        <title>Draft genome of the wheat A-genome progenitor Triticum urartu.</title>
        <authorList>
            <person name="Ling H.Q."/>
            <person name="Zhao S."/>
            <person name="Liu D."/>
            <person name="Wang J."/>
            <person name="Sun H."/>
            <person name="Zhang C."/>
            <person name="Fan H."/>
            <person name="Li D."/>
            <person name="Dong L."/>
            <person name="Tao Y."/>
            <person name="Gao C."/>
            <person name="Wu H."/>
            <person name="Li Y."/>
            <person name="Cui Y."/>
            <person name="Guo X."/>
            <person name="Zheng S."/>
            <person name="Wang B."/>
            <person name="Yu K."/>
            <person name="Liang Q."/>
            <person name="Yang W."/>
            <person name="Lou X."/>
            <person name="Chen J."/>
            <person name="Feng M."/>
            <person name="Jian J."/>
            <person name="Zhang X."/>
            <person name="Luo G."/>
            <person name="Jiang Y."/>
            <person name="Liu J."/>
            <person name="Wang Z."/>
            <person name="Sha Y."/>
            <person name="Zhang B."/>
            <person name="Wu H."/>
            <person name="Tang D."/>
            <person name="Shen Q."/>
            <person name="Xue P."/>
            <person name="Zou S."/>
            <person name="Wang X."/>
            <person name="Liu X."/>
            <person name="Wang F."/>
            <person name="Yang Y."/>
            <person name="An X."/>
            <person name="Dong Z."/>
            <person name="Zhang K."/>
            <person name="Zhang X."/>
            <person name="Luo M.C."/>
            <person name="Dvorak J."/>
            <person name="Tong Y."/>
            <person name="Wang J."/>
            <person name="Yang H."/>
            <person name="Li Z."/>
            <person name="Wang D."/>
            <person name="Zhang A."/>
            <person name="Wang J."/>
        </authorList>
    </citation>
    <scope>NUCLEOTIDE SEQUENCE</scope>
    <source>
        <strain evidence="5">cv. G1812</strain>
    </source>
</reference>
<evidence type="ECO:0000256" key="3">
    <source>
        <dbReference type="ARBA" id="ARBA00022786"/>
    </source>
</evidence>